<accession>A0ACC1HGS5</accession>
<evidence type="ECO:0000313" key="2">
    <source>
        <dbReference type="Proteomes" id="UP001145114"/>
    </source>
</evidence>
<comment type="caution">
    <text evidence="1">The sequence shown here is derived from an EMBL/GenBank/DDBJ whole genome shotgun (WGS) entry which is preliminary data.</text>
</comment>
<keyword evidence="2" id="KW-1185">Reference proteome</keyword>
<sequence length="450" mass="51143">MGYTGNHYPREQAGNQYSTANNGAQAGSGGAGGSASGLKRHASVSASSLQSRITKRQRAIVAGNVLRPYHLEPPPTVPPLSSRLQPGNVRQQPHPGIFFDPITEHEVRLEPSTIKKGYATPLKVEKESLSMHEAIYNELYDQRILKYLNKKAAMACQLQSVEGLVTDQTVPRMPTQLVQPEDKRELWLRNVANPEIPLSVLANMLPYCERGERLLDKLCSNRTPPSRALWVIKLVGISEMLAQHNRNVSHVELKMLSEKYSEHWTQTFMSFLEKRLSQLSVLVRDRAGPTLPGPQATKLAQSRVEWHHEWQFLTKLAHLQYDSGLLDQRRFLLMTMSMLGKANVEQLVLLLPFLRDYVSEISKSRTPLRNLIKVLRDKIRWVKPYKRGPLARIKVDLCRLFLHVFSSAFDAFFGPTDWNAYRAELEYSMDIAKDAGIPLDLYRISSLLQQ</sequence>
<dbReference type="Proteomes" id="UP001145114">
    <property type="component" value="Unassembled WGS sequence"/>
</dbReference>
<proteinExistence type="predicted"/>
<protein>
    <submittedName>
        <fullName evidence="1">Uncharacterized protein</fullName>
    </submittedName>
</protein>
<name>A0ACC1HGS5_9FUNG</name>
<reference evidence="1" key="1">
    <citation type="submission" date="2022-06" db="EMBL/GenBank/DDBJ databases">
        <title>Phylogenomic reconstructions and comparative analyses of Kickxellomycotina fungi.</title>
        <authorList>
            <person name="Reynolds N.K."/>
            <person name="Stajich J.E."/>
            <person name="Barry K."/>
            <person name="Grigoriev I.V."/>
            <person name="Crous P."/>
            <person name="Smith M.E."/>
        </authorList>
    </citation>
    <scope>NUCLEOTIDE SEQUENCE</scope>
    <source>
        <strain evidence="1">RSA 2271</strain>
    </source>
</reference>
<gene>
    <name evidence="1" type="ORF">EV182_005048</name>
</gene>
<organism evidence="1 2">
    <name type="scientific">Spiromyces aspiralis</name>
    <dbReference type="NCBI Taxonomy" id="68401"/>
    <lineage>
        <taxon>Eukaryota</taxon>
        <taxon>Fungi</taxon>
        <taxon>Fungi incertae sedis</taxon>
        <taxon>Zoopagomycota</taxon>
        <taxon>Kickxellomycotina</taxon>
        <taxon>Kickxellomycetes</taxon>
        <taxon>Kickxellales</taxon>
        <taxon>Kickxellaceae</taxon>
        <taxon>Spiromyces</taxon>
    </lineage>
</organism>
<evidence type="ECO:0000313" key="1">
    <source>
        <dbReference type="EMBL" id="KAJ1673534.1"/>
    </source>
</evidence>
<dbReference type="EMBL" id="JAMZIH010006831">
    <property type="protein sequence ID" value="KAJ1673534.1"/>
    <property type="molecule type" value="Genomic_DNA"/>
</dbReference>
<feature type="non-terminal residue" evidence="1">
    <location>
        <position position="450"/>
    </location>
</feature>